<evidence type="ECO:0000313" key="3">
    <source>
        <dbReference type="EMBL" id="CAJ0594873.1"/>
    </source>
</evidence>
<dbReference type="Proteomes" id="UP001176961">
    <property type="component" value="Unassembled WGS sequence"/>
</dbReference>
<feature type="region of interest" description="Disordered" evidence="1">
    <location>
        <begin position="169"/>
        <end position="191"/>
    </location>
</feature>
<dbReference type="EMBL" id="CATQJL010000112">
    <property type="protein sequence ID" value="CAJ0594873.1"/>
    <property type="molecule type" value="Genomic_DNA"/>
</dbReference>
<keyword evidence="4" id="KW-1185">Reference proteome</keyword>
<feature type="region of interest" description="Disordered" evidence="1">
    <location>
        <begin position="264"/>
        <end position="297"/>
    </location>
</feature>
<dbReference type="Pfam" id="PF22073">
    <property type="entry name" value="Cep192_D4"/>
    <property type="match status" value="1"/>
</dbReference>
<dbReference type="AlphaFoldDB" id="A0AA36M088"/>
<feature type="compositionally biased region" description="Polar residues" evidence="1">
    <location>
        <begin position="264"/>
        <end position="285"/>
    </location>
</feature>
<feature type="compositionally biased region" description="Acidic residues" evidence="1">
    <location>
        <begin position="30"/>
        <end position="39"/>
    </location>
</feature>
<dbReference type="Gene3D" id="2.60.40.10">
    <property type="entry name" value="Immunoglobulins"/>
    <property type="match status" value="1"/>
</dbReference>
<feature type="compositionally biased region" description="Polar residues" evidence="1">
    <location>
        <begin position="169"/>
        <end position="187"/>
    </location>
</feature>
<feature type="region of interest" description="Disordered" evidence="1">
    <location>
        <begin position="30"/>
        <end position="50"/>
    </location>
</feature>
<feature type="region of interest" description="Disordered" evidence="1">
    <location>
        <begin position="325"/>
        <end position="346"/>
    </location>
</feature>
<evidence type="ECO:0000313" key="4">
    <source>
        <dbReference type="Proteomes" id="UP001176961"/>
    </source>
</evidence>
<dbReference type="InterPro" id="IPR054090">
    <property type="entry name" value="Cep192_Spd-2-like_dom"/>
</dbReference>
<name>A0AA36M088_CYLNA</name>
<sequence>MYKYTYWYEDGSEVMGDAGDADELEEEVVEDRFDDESFEDAPLSDNESNFDEQDLVSVDDCDVYDNIGNPLREPRVRPALSTIPEESKIDDIATSELSQISPKGRLSFGSCASTISQAYSIKSSDFVSGGKATELLQKEQESFMRGHGLFIQDDPRFDRSHFDKENSWEPSVLSSFNHGNETCSPQSAPALEQNPDAVRESNLAQANCTADEKAVENDASCSAPPEAKYNSAQSTSEKQIAEPVTDARPLNPSQVQNFLNFASGSTPQRSQAKQSLLENNSSPAPTSDSSVVVKTSTPVSVLSSRKVRRDFERKVQDISVIKADDAPQAAKETSHPAGNVSSADTTTDTTMVSVGRVESMLKHMKCGSPNTMMQELELRIKNQVNLKKPRAFLPPLPPRLQGNADVPKISRFSFVEKANSRADIEGEREVIVDRSKQSSSSNIFRHSADLSKPLPEIVDVSRVLSSTQVNSRLNATSQRDENIQKAIVIKPEEMAMRDEQNCRPQSTRSSSSLSTVTNARSTSQMSSEGTRRSVLFIPQHEVAFGCIAIGDTAIASVDVRNRTDHPLRIRAKLNNPGNVFTLLDSQIILLDAQRSTTLRIEFCATQNARFCTTLSISASGGGGPAVTYRMPVRGVGGIAVLTVKDREDLKISRNGSYVLQSSYESTFSFTLVNSGKRHAFARVVVVYCGDSGNPEQIPVDIRPSHGVVIGRDESMKISVRLRSPFPSFDWRSSQHSIISTASSAQQRTASPLQVIVYWGEERTRRRLRCYEEKVGTIHTCENLQFTDKYDREEPDFEPPKGYPVSKEDVRLFDQALRMHIIYVCSPRIRPRASLSSNLSLERSLQPEDTFRERTVYNTLIVPDQTIRANTKLLD</sequence>
<feature type="compositionally biased region" description="Basic and acidic residues" evidence="1">
    <location>
        <begin position="491"/>
        <end position="501"/>
    </location>
</feature>
<proteinExistence type="predicted"/>
<dbReference type="InterPro" id="IPR013783">
    <property type="entry name" value="Ig-like_fold"/>
</dbReference>
<feature type="compositionally biased region" description="Low complexity" evidence="1">
    <location>
        <begin position="286"/>
        <end position="297"/>
    </location>
</feature>
<organism evidence="3 4">
    <name type="scientific">Cylicocyclus nassatus</name>
    <name type="common">Nematode worm</name>
    <dbReference type="NCBI Taxonomy" id="53992"/>
    <lineage>
        <taxon>Eukaryota</taxon>
        <taxon>Metazoa</taxon>
        <taxon>Ecdysozoa</taxon>
        <taxon>Nematoda</taxon>
        <taxon>Chromadorea</taxon>
        <taxon>Rhabditida</taxon>
        <taxon>Rhabditina</taxon>
        <taxon>Rhabditomorpha</taxon>
        <taxon>Strongyloidea</taxon>
        <taxon>Strongylidae</taxon>
        <taxon>Cylicocyclus</taxon>
    </lineage>
</organism>
<reference evidence="3" key="1">
    <citation type="submission" date="2023-07" db="EMBL/GenBank/DDBJ databases">
        <authorList>
            <consortium name="CYATHOMIX"/>
        </authorList>
    </citation>
    <scope>NUCLEOTIDE SEQUENCE</scope>
    <source>
        <strain evidence="3">N/A</strain>
    </source>
</reference>
<evidence type="ECO:0000259" key="2">
    <source>
        <dbReference type="Pfam" id="PF22073"/>
    </source>
</evidence>
<protein>
    <recommendedName>
        <fullName evidence="2">Cep192/Spd-2-like domain-containing protein</fullName>
    </recommendedName>
</protein>
<feature type="domain" description="Cep192/Spd-2-like" evidence="2">
    <location>
        <begin position="539"/>
        <end position="637"/>
    </location>
</feature>
<feature type="region of interest" description="Disordered" evidence="1">
    <location>
        <begin position="491"/>
        <end position="530"/>
    </location>
</feature>
<feature type="compositionally biased region" description="Low complexity" evidence="1">
    <location>
        <begin position="503"/>
        <end position="521"/>
    </location>
</feature>
<accession>A0AA36M088</accession>
<feature type="region of interest" description="Disordered" evidence="1">
    <location>
        <begin position="216"/>
        <end position="243"/>
    </location>
</feature>
<comment type="caution">
    <text evidence="3">The sequence shown here is derived from an EMBL/GenBank/DDBJ whole genome shotgun (WGS) entry which is preliminary data.</text>
</comment>
<gene>
    <name evidence="3" type="ORF">CYNAS_LOCUS6856</name>
</gene>
<evidence type="ECO:0000256" key="1">
    <source>
        <dbReference type="SAM" id="MobiDB-lite"/>
    </source>
</evidence>